<evidence type="ECO:0000313" key="2">
    <source>
        <dbReference type="Proteomes" id="UP000502508"/>
    </source>
</evidence>
<evidence type="ECO:0000313" key="1">
    <source>
        <dbReference type="EMBL" id="BCB76592.1"/>
    </source>
</evidence>
<dbReference type="RefSeq" id="WP_173036601.1">
    <property type="nucleotide sequence ID" value="NZ_AP022870.1"/>
</dbReference>
<name>A0A6F8XRW8_9ACTN</name>
<organism evidence="1 2">
    <name type="scientific">Phytohabitans flavus</name>
    <dbReference type="NCBI Taxonomy" id="1076124"/>
    <lineage>
        <taxon>Bacteria</taxon>
        <taxon>Bacillati</taxon>
        <taxon>Actinomycetota</taxon>
        <taxon>Actinomycetes</taxon>
        <taxon>Micromonosporales</taxon>
        <taxon>Micromonosporaceae</taxon>
    </lineage>
</organism>
<keyword evidence="2" id="KW-1185">Reference proteome</keyword>
<protein>
    <submittedName>
        <fullName evidence="1">Uncharacterized protein</fullName>
    </submittedName>
</protein>
<dbReference type="EMBL" id="AP022870">
    <property type="protein sequence ID" value="BCB76592.1"/>
    <property type="molecule type" value="Genomic_DNA"/>
</dbReference>
<reference evidence="1 2" key="1">
    <citation type="submission" date="2020-03" db="EMBL/GenBank/DDBJ databases">
        <title>Whole genome shotgun sequence of Phytohabitans flavus NBRC 107702.</title>
        <authorList>
            <person name="Komaki H."/>
            <person name="Tamura T."/>
        </authorList>
    </citation>
    <scope>NUCLEOTIDE SEQUENCE [LARGE SCALE GENOMIC DNA]</scope>
    <source>
        <strain evidence="1 2">NBRC 107702</strain>
    </source>
</reference>
<dbReference type="AlphaFoldDB" id="A0A6F8XRW8"/>
<sequence>MTELSEGLDLSAIDSISPEEVQQNLAHIWSWRGPLYETYAMSLYIDYAPDFGKLSRWSGDVFGRRSGSRNVILASAQNIHSYMMMGWETGLRNEFYVLWRNGMSKEDVLELVMFSQMYAGMRGLGHVYHAVGDLLPIWAPPKEPAVYPEGWAADPEAFKCGLDLSTRELTDSDVANLTEWYERTIGYVPKSIKFGIKRNPKFVKLNRARWEVTLKTTPKQLAPYLMLRHHTITGSIEGLRESALLGKAWGITPDLIVRAVTNTAMYFTHFEGLYAVEEALEDILENWDK</sequence>
<accession>A0A6F8XRW8</accession>
<gene>
    <name evidence="1" type="ORF">Pflav_030020</name>
</gene>
<dbReference type="Proteomes" id="UP000502508">
    <property type="component" value="Chromosome"/>
</dbReference>
<reference evidence="1 2" key="2">
    <citation type="submission" date="2020-03" db="EMBL/GenBank/DDBJ databases">
        <authorList>
            <person name="Ichikawa N."/>
            <person name="Kimura A."/>
            <person name="Kitahashi Y."/>
            <person name="Uohara A."/>
        </authorList>
    </citation>
    <scope>NUCLEOTIDE SEQUENCE [LARGE SCALE GENOMIC DNA]</scope>
    <source>
        <strain evidence="1 2">NBRC 107702</strain>
    </source>
</reference>
<dbReference type="KEGG" id="pfla:Pflav_030020"/>
<proteinExistence type="predicted"/>